<evidence type="ECO:0000313" key="3">
    <source>
        <dbReference type="EMBL" id="ADV26644.1"/>
    </source>
</evidence>
<dbReference type="Pfam" id="PF01713">
    <property type="entry name" value="Smr"/>
    <property type="match status" value="1"/>
</dbReference>
<dbReference type="KEGG" id="psu:Psesu_0791"/>
<accession>E6WQX2</accession>
<dbReference type="RefSeq" id="WP_013534474.1">
    <property type="nucleotide sequence ID" value="NC_014924.1"/>
</dbReference>
<dbReference type="SMART" id="SM00463">
    <property type="entry name" value="SMR"/>
    <property type="match status" value="1"/>
</dbReference>
<evidence type="ECO:0000313" key="4">
    <source>
        <dbReference type="Proteomes" id="UP000008632"/>
    </source>
</evidence>
<feature type="domain" description="Smr" evidence="2">
    <location>
        <begin position="102"/>
        <end position="181"/>
    </location>
</feature>
<proteinExistence type="predicted"/>
<dbReference type="STRING" id="743721.Psesu_0791"/>
<dbReference type="PROSITE" id="PS50828">
    <property type="entry name" value="SMR"/>
    <property type="match status" value="1"/>
</dbReference>
<reference evidence="3 4" key="1">
    <citation type="submission" date="2011-01" db="EMBL/GenBank/DDBJ databases">
        <title>Complete sequence of Pseudoxanthomonas suwonensis 11-1.</title>
        <authorList>
            <consortium name="US DOE Joint Genome Institute"/>
            <person name="Lucas S."/>
            <person name="Copeland A."/>
            <person name="Lapidus A."/>
            <person name="Cheng J.-F."/>
            <person name="Goodwin L."/>
            <person name="Pitluck S."/>
            <person name="Teshima H."/>
            <person name="Detter J.C."/>
            <person name="Han C."/>
            <person name="Tapia R."/>
            <person name="Land M."/>
            <person name="Hauser L."/>
            <person name="Kyrpides N."/>
            <person name="Ivanova N."/>
            <person name="Ovchinnikova G."/>
            <person name="Siebers A.K."/>
            <person name="Allgaier M."/>
            <person name="Thelen M.P."/>
            <person name="Hugenholtz P."/>
            <person name="Gladden J."/>
            <person name="Woyke T."/>
        </authorList>
    </citation>
    <scope>NUCLEOTIDE SEQUENCE [LARGE SCALE GENOMIC DNA]</scope>
    <source>
        <strain evidence="4">11-1</strain>
    </source>
</reference>
<sequence length="183" mass="19791">MRLRYPAPMHEEDDDSALFRAAVGKVDPLRIDATPPPAKPRPRPAVRREAEPSGPGGMAGLLAESPDAVLLRGDASAFRRERVNARDWQRLRRGQFSAQDELDLHGANALEAELLVARFLGESRDAGFGCVRIVHGKGGADGVPVLKNLVDRLLRQRGEVLAFHSAPPAQGGTGALLVLLSRR</sequence>
<protein>
    <submittedName>
        <fullName evidence="3">Smr protein/MutS2</fullName>
    </submittedName>
</protein>
<name>E6WQX2_PSEUU</name>
<dbReference type="Gene3D" id="3.30.1370.110">
    <property type="match status" value="1"/>
</dbReference>
<evidence type="ECO:0000259" key="2">
    <source>
        <dbReference type="PROSITE" id="PS50828"/>
    </source>
</evidence>
<keyword evidence="4" id="KW-1185">Reference proteome</keyword>
<dbReference type="AlphaFoldDB" id="E6WQX2"/>
<dbReference type="eggNOG" id="COG2840">
    <property type="taxonomic scope" value="Bacteria"/>
</dbReference>
<dbReference type="EMBL" id="CP002446">
    <property type="protein sequence ID" value="ADV26644.1"/>
    <property type="molecule type" value="Genomic_DNA"/>
</dbReference>
<dbReference type="Proteomes" id="UP000008632">
    <property type="component" value="Chromosome"/>
</dbReference>
<dbReference type="PANTHER" id="PTHR35562">
    <property type="entry name" value="DNA ENDONUCLEASE SMRA-RELATED"/>
    <property type="match status" value="1"/>
</dbReference>
<dbReference type="SUPFAM" id="SSF160443">
    <property type="entry name" value="SMR domain-like"/>
    <property type="match status" value="1"/>
</dbReference>
<dbReference type="PANTHER" id="PTHR35562:SF2">
    <property type="entry name" value="DNA ENDONUCLEASE SMRA-RELATED"/>
    <property type="match status" value="1"/>
</dbReference>
<feature type="region of interest" description="Disordered" evidence="1">
    <location>
        <begin position="28"/>
        <end position="62"/>
    </location>
</feature>
<organism evidence="3 4">
    <name type="scientific">Pseudoxanthomonas suwonensis (strain 11-1)</name>
    <dbReference type="NCBI Taxonomy" id="743721"/>
    <lineage>
        <taxon>Bacteria</taxon>
        <taxon>Pseudomonadati</taxon>
        <taxon>Pseudomonadota</taxon>
        <taxon>Gammaproteobacteria</taxon>
        <taxon>Lysobacterales</taxon>
        <taxon>Lysobacteraceae</taxon>
        <taxon>Pseudoxanthomonas</taxon>
    </lineage>
</organism>
<dbReference type="InterPro" id="IPR002625">
    <property type="entry name" value="Smr_dom"/>
</dbReference>
<dbReference type="GO" id="GO:0004520">
    <property type="term" value="F:DNA endonuclease activity"/>
    <property type="evidence" value="ECO:0007669"/>
    <property type="project" value="TreeGrafter"/>
</dbReference>
<evidence type="ECO:0000256" key="1">
    <source>
        <dbReference type="SAM" id="MobiDB-lite"/>
    </source>
</evidence>
<dbReference type="InterPro" id="IPR036063">
    <property type="entry name" value="Smr_dom_sf"/>
</dbReference>
<gene>
    <name evidence="3" type="ordered locus">Psesu_0791</name>
</gene>
<dbReference type="HOGENOM" id="CLU_055978_0_1_6"/>